<dbReference type="AlphaFoldDB" id="A0A0B5D0P0"/>
<protein>
    <submittedName>
        <fullName evidence="1">Acyl-CoA--carboxylate coenzyme A transferase, family III</fullName>
    </submittedName>
</protein>
<keyword evidence="2" id="KW-1185">Reference proteome</keyword>
<sequence length="272" mass="29100">MPLSSLHVLSVAVNLPGPVATRALQEAGAQVTTILPPGGDPMNSYSPTLFDALHEGQELLTLDLRSDAGRARAHELLARADVLITSSRPQALVRMGMDFRTTSALNPRLCQVDIVGFPGADADRPGHDLTYQADQGLVDRQLPRTLVSDMAGGQQAAFEALSGVMLVEATGRPVHRRVALSEAAAFMALPLTHGLTGPGQLLGGGDPCYDVYDTSDGSVALAALEPHFRERVEKVTGTTEREGLRGHFRAHPTAYWVEWAAEHDIPLSACQR</sequence>
<dbReference type="RefSeq" id="WP_040085027.1">
    <property type="nucleotide sequence ID" value="NZ_BCSU01000004.1"/>
</dbReference>
<dbReference type="OrthoDB" id="9797653at2"/>
<evidence type="ECO:0000313" key="1">
    <source>
        <dbReference type="EMBL" id="AJE32360.1"/>
    </source>
</evidence>
<dbReference type="EMBL" id="CP005286">
    <property type="protein sequence ID" value="AJE32360.1"/>
    <property type="molecule type" value="Genomic_DNA"/>
</dbReference>
<dbReference type="SUPFAM" id="SSF89796">
    <property type="entry name" value="CoA-transferase family III (CaiB/BaiF)"/>
    <property type="match status" value="1"/>
</dbReference>
<dbReference type="KEGG" id="chm:B842_02535"/>
<dbReference type="GO" id="GO:0016740">
    <property type="term" value="F:transferase activity"/>
    <property type="evidence" value="ECO:0007669"/>
    <property type="project" value="UniProtKB-KW"/>
</dbReference>
<dbReference type="Pfam" id="PF02515">
    <property type="entry name" value="CoA_transf_3"/>
    <property type="match status" value="1"/>
</dbReference>
<dbReference type="PANTHER" id="PTHR48228">
    <property type="entry name" value="SUCCINYL-COA--D-CITRAMALATE COA-TRANSFERASE"/>
    <property type="match status" value="1"/>
</dbReference>
<dbReference type="InterPro" id="IPR023606">
    <property type="entry name" value="CoA-Trfase_III_dom_1_sf"/>
</dbReference>
<dbReference type="InterPro" id="IPR003673">
    <property type="entry name" value="CoA-Trfase_fam_III"/>
</dbReference>
<dbReference type="Proteomes" id="UP000031524">
    <property type="component" value="Chromosome"/>
</dbReference>
<dbReference type="InterPro" id="IPR050509">
    <property type="entry name" value="CoA-transferase_III"/>
</dbReference>
<accession>A0A0B5D0P0</accession>
<dbReference type="PANTHER" id="PTHR48228:SF5">
    <property type="entry name" value="ALPHA-METHYLACYL-COA RACEMASE"/>
    <property type="match status" value="1"/>
</dbReference>
<dbReference type="HOGENOM" id="CLU_033975_5_1_11"/>
<evidence type="ECO:0000313" key="2">
    <source>
        <dbReference type="Proteomes" id="UP000031524"/>
    </source>
</evidence>
<reference evidence="1 2" key="1">
    <citation type="submission" date="2013-04" db="EMBL/GenBank/DDBJ databases">
        <title>Complete genome sequence of Corynebacterium humireducens DSM 45392(T), isolated from a wastewater-fed microbial fuel cell.</title>
        <authorList>
            <person name="Ruckert C."/>
            <person name="Albersmeier A."/>
            <person name="Kalinowski J."/>
        </authorList>
    </citation>
    <scope>NUCLEOTIDE SEQUENCE [LARGE SCALE GENOMIC DNA]</scope>
    <source>
        <strain evidence="2">MFC-5</strain>
    </source>
</reference>
<name>A0A0B5D0P0_9CORY</name>
<proteinExistence type="predicted"/>
<gene>
    <name evidence="1" type="ORF">B842_02535</name>
</gene>
<organism evidence="1 2">
    <name type="scientific">Corynebacterium humireducens NBRC 106098 = DSM 45392</name>
    <dbReference type="NCBI Taxonomy" id="1223515"/>
    <lineage>
        <taxon>Bacteria</taxon>
        <taxon>Bacillati</taxon>
        <taxon>Actinomycetota</taxon>
        <taxon>Actinomycetes</taxon>
        <taxon>Mycobacteriales</taxon>
        <taxon>Corynebacteriaceae</taxon>
        <taxon>Corynebacterium</taxon>
    </lineage>
</organism>
<keyword evidence="1" id="KW-0808">Transferase</keyword>
<dbReference type="STRING" id="1223515.B842_02535"/>
<dbReference type="InterPro" id="IPR044855">
    <property type="entry name" value="CoA-Trfase_III_dom3_sf"/>
</dbReference>
<dbReference type="Gene3D" id="3.40.50.10540">
    <property type="entry name" value="Crotonobetainyl-coa:carnitine coa-transferase, domain 1"/>
    <property type="match status" value="1"/>
</dbReference>
<dbReference type="Gene3D" id="3.30.1540.10">
    <property type="entry name" value="formyl-coa transferase, domain 3"/>
    <property type="match status" value="1"/>
</dbReference>